<evidence type="ECO:0000256" key="1">
    <source>
        <dbReference type="SAM" id="MobiDB-lite"/>
    </source>
</evidence>
<evidence type="ECO:0000313" key="3">
    <source>
        <dbReference type="Proteomes" id="UP000438429"/>
    </source>
</evidence>
<evidence type="ECO:0000313" key="2">
    <source>
        <dbReference type="EMBL" id="KAF0027812.1"/>
    </source>
</evidence>
<feature type="compositionally biased region" description="Basic and acidic residues" evidence="1">
    <location>
        <begin position="25"/>
        <end position="35"/>
    </location>
</feature>
<dbReference type="Proteomes" id="UP000438429">
    <property type="component" value="Unassembled WGS sequence"/>
</dbReference>
<organism evidence="2 3">
    <name type="scientific">Scophthalmus maximus</name>
    <name type="common">Turbot</name>
    <name type="synonym">Psetta maxima</name>
    <dbReference type="NCBI Taxonomy" id="52904"/>
    <lineage>
        <taxon>Eukaryota</taxon>
        <taxon>Metazoa</taxon>
        <taxon>Chordata</taxon>
        <taxon>Craniata</taxon>
        <taxon>Vertebrata</taxon>
        <taxon>Euteleostomi</taxon>
        <taxon>Actinopterygii</taxon>
        <taxon>Neopterygii</taxon>
        <taxon>Teleostei</taxon>
        <taxon>Neoteleostei</taxon>
        <taxon>Acanthomorphata</taxon>
        <taxon>Carangaria</taxon>
        <taxon>Pleuronectiformes</taxon>
        <taxon>Pleuronectoidei</taxon>
        <taxon>Scophthalmidae</taxon>
        <taxon>Scophthalmus</taxon>
    </lineage>
</organism>
<dbReference type="EMBL" id="VEVO01000018">
    <property type="protein sequence ID" value="KAF0027812.1"/>
    <property type="molecule type" value="Genomic_DNA"/>
</dbReference>
<accession>A0A6A4SAK7</accession>
<gene>
    <name evidence="2" type="ORF">F2P81_020553</name>
</gene>
<reference evidence="2 3" key="1">
    <citation type="submission" date="2019-06" db="EMBL/GenBank/DDBJ databases">
        <title>Draft genomes of female and male turbot (Scophthalmus maximus).</title>
        <authorList>
            <person name="Xu H."/>
            <person name="Xu X.-W."/>
            <person name="Shao C."/>
            <person name="Chen S."/>
        </authorList>
    </citation>
    <scope>NUCLEOTIDE SEQUENCE [LARGE SCALE GENOMIC DNA]</scope>
    <source>
        <strain evidence="2">Ysfricsl-2016a</strain>
        <tissue evidence="2">Blood</tissue>
    </source>
</reference>
<comment type="caution">
    <text evidence="2">The sequence shown here is derived from an EMBL/GenBank/DDBJ whole genome shotgun (WGS) entry which is preliminary data.</text>
</comment>
<protein>
    <submittedName>
        <fullName evidence="2">Uncharacterized protein</fullName>
    </submittedName>
</protein>
<dbReference type="AlphaFoldDB" id="A0A6A4SAK7"/>
<feature type="region of interest" description="Disordered" evidence="1">
    <location>
        <begin position="16"/>
        <end position="43"/>
    </location>
</feature>
<name>A0A6A4SAK7_SCOMX</name>
<proteinExistence type="predicted"/>
<sequence length="102" mass="11632">MKDELSSANGCLLFTRHRTNTNTERQTREKPREMQAKVSSSHEPTLAGLRQYHAETLVDVVLVRVGATAAFLFLMTRNNQLSDIKVSAELSTNFRHVFKIDR</sequence>